<accession>A0A411HK44</accession>
<organism evidence="1 2">
    <name type="scientific">Pseudolysobacter antarcticus</name>
    <dbReference type="NCBI Taxonomy" id="2511995"/>
    <lineage>
        <taxon>Bacteria</taxon>
        <taxon>Pseudomonadati</taxon>
        <taxon>Pseudomonadota</taxon>
        <taxon>Gammaproteobacteria</taxon>
        <taxon>Lysobacterales</taxon>
        <taxon>Rhodanobacteraceae</taxon>
        <taxon>Pseudolysobacter</taxon>
    </lineage>
</organism>
<dbReference type="OrthoDB" id="9804920at2"/>
<dbReference type="Pfam" id="PF01244">
    <property type="entry name" value="Peptidase_M19"/>
    <property type="match status" value="1"/>
</dbReference>
<gene>
    <name evidence="1" type="ORF">ELE36_10475</name>
</gene>
<dbReference type="InterPro" id="IPR008257">
    <property type="entry name" value="Pept_M19"/>
</dbReference>
<keyword evidence="2" id="KW-1185">Reference proteome</keyword>
<dbReference type="PROSITE" id="PS51365">
    <property type="entry name" value="RENAL_DIPEPTIDASE_2"/>
    <property type="match status" value="1"/>
</dbReference>
<dbReference type="Gene3D" id="3.20.20.140">
    <property type="entry name" value="Metal-dependent hydrolases"/>
    <property type="match status" value="1"/>
</dbReference>
<dbReference type="SUPFAM" id="SSF51556">
    <property type="entry name" value="Metallo-dependent hydrolases"/>
    <property type="match status" value="1"/>
</dbReference>
<dbReference type="GO" id="GO:0006508">
    <property type="term" value="P:proteolysis"/>
    <property type="evidence" value="ECO:0007669"/>
    <property type="project" value="InterPro"/>
</dbReference>
<evidence type="ECO:0000313" key="1">
    <source>
        <dbReference type="EMBL" id="QBB70747.1"/>
    </source>
</evidence>
<dbReference type="InterPro" id="IPR032466">
    <property type="entry name" value="Metal_Hydrolase"/>
</dbReference>
<name>A0A411HK44_9GAMM</name>
<dbReference type="PANTHER" id="PTHR10443">
    <property type="entry name" value="MICROSOMAL DIPEPTIDASE"/>
    <property type="match status" value="1"/>
</dbReference>
<dbReference type="AlphaFoldDB" id="A0A411HK44"/>
<sequence length="114" mass="12332">MADWDKHHPVPIVTIGVVADHIEHIRKLVGVETVGLGSDFDGIPRTPKGLDAVDKYPALLIELARRGWTDKDLAAVAGGNMLRVMREAEAVAKRLQATESPSMLTIDGKPLATE</sequence>
<evidence type="ECO:0000313" key="2">
    <source>
        <dbReference type="Proteomes" id="UP000291562"/>
    </source>
</evidence>
<dbReference type="Proteomes" id="UP000291562">
    <property type="component" value="Chromosome"/>
</dbReference>
<dbReference type="EMBL" id="CP035704">
    <property type="protein sequence ID" value="QBB70747.1"/>
    <property type="molecule type" value="Genomic_DNA"/>
</dbReference>
<dbReference type="PANTHER" id="PTHR10443:SF12">
    <property type="entry name" value="DIPEPTIDASE"/>
    <property type="match status" value="1"/>
</dbReference>
<dbReference type="KEGG" id="xbc:ELE36_10475"/>
<reference evidence="1 2" key="1">
    <citation type="submission" date="2019-01" db="EMBL/GenBank/DDBJ databases">
        <title>Pseudolysobacter antarctica gen. nov., sp. nov., isolated from Fildes Peninsula, Antarctica.</title>
        <authorList>
            <person name="Wei Z."/>
            <person name="Peng F."/>
        </authorList>
    </citation>
    <scope>NUCLEOTIDE SEQUENCE [LARGE SCALE GENOMIC DNA]</scope>
    <source>
        <strain evidence="1 2">AQ6-296</strain>
    </source>
</reference>
<evidence type="ECO:0008006" key="3">
    <source>
        <dbReference type="Google" id="ProtNLM"/>
    </source>
</evidence>
<dbReference type="GO" id="GO:0070573">
    <property type="term" value="F:metallodipeptidase activity"/>
    <property type="evidence" value="ECO:0007669"/>
    <property type="project" value="InterPro"/>
</dbReference>
<protein>
    <recommendedName>
        <fullName evidence="3">Membrane dipeptidase</fullName>
    </recommendedName>
</protein>
<proteinExistence type="predicted"/>